<feature type="domain" description="Phosphoadenosine phosphosulphate reductase" evidence="1">
    <location>
        <begin position="38"/>
        <end position="90"/>
    </location>
</feature>
<dbReference type="InterPro" id="IPR050128">
    <property type="entry name" value="Sulfate_adenylyltrnsfr_sub2"/>
</dbReference>
<reference evidence="2" key="1">
    <citation type="journal article" date="2014" name="Front. Microbiol.">
        <title>High frequency of phylogenetically diverse reductive dehalogenase-homologous genes in deep subseafloor sedimentary metagenomes.</title>
        <authorList>
            <person name="Kawai M."/>
            <person name="Futagami T."/>
            <person name="Toyoda A."/>
            <person name="Takaki Y."/>
            <person name="Nishi S."/>
            <person name="Hori S."/>
            <person name="Arai W."/>
            <person name="Tsubouchi T."/>
            <person name="Morono Y."/>
            <person name="Uchiyama I."/>
            <person name="Ito T."/>
            <person name="Fujiyama A."/>
            <person name="Inagaki F."/>
            <person name="Takami H."/>
        </authorList>
    </citation>
    <scope>NUCLEOTIDE SEQUENCE</scope>
    <source>
        <strain evidence="2">Expedition CK06-06</strain>
    </source>
</reference>
<organism evidence="2">
    <name type="scientific">marine sediment metagenome</name>
    <dbReference type="NCBI Taxonomy" id="412755"/>
    <lineage>
        <taxon>unclassified sequences</taxon>
        <taxon>metagenomes</taxon>
        <taxon>ecological metagenomes</taxon>
    </lineage>
</organism>
<dbReference type="PANTHER" id="PTHR43196">
    <property type="entry name" value="SULFATE ADENYLYLTRANSFERASE SUBUNIT 2"/>
    <property type="match status" value="1"/>
</dbReference>
<comment type="caution">
    <text evidence="2">The sequence shown here is derived from an EMBL/GenBank/DDBJ whole genome shotgun (WGS) entry which is preliminary data.</text>
</comment>
<sequence>MKIEPWQLKQRQGLPLEIKEGLSYNRIRTWYEHWNGEVYVSFSGGKDSTVMLDLVRRYYPDVPAVYVDTGLEYPEIRDFVKNTKNVVWLKPEMKFNKVLEKYGYPIASKKTARCLRTLQNPTENNVATRKLYTTGEKKMVLFLNLSRWQISGLKW</sequence>
<dbReference type="PANTHER" id="PTHR43196:SF2">
    <property type="entry name" value="PHOSPHOADENOSINE PHOSPHOSULFATE REDUCTASE"/>
    <property type="match status" value="1"/>
</dbReference>
<proteinExistence type="predicted"/>
<dbReference type="InterPro" id="IPR002500">
    <property type="entry name" value="PAPS_reduct_dom"/>
</dbReference>
<gene>
    <name evidence="2" type="ORF">S01H4_38870</name>
</gene>
<dbReference type="GO" id="GO:0003824">
    <property type="term" value="F:catalytic activity"/>
    <property type="evidence" value="ECO:0007669"/>
    <property type="project" value="InterPro"/>
</dbReference>
<dbReference type="Gene3D" id="3.40.50.620">
    <property type="entry name" value="HUPs"/>
    <property type="match status" value="1"/>
</dbReference>
<name>X1DER0_9ZZZZ</name>
<protein>
    <recommendedName>
        <fullName evidence="1">Phosphoadenosine phosphosulphate reductase domain-containing protein</fullName>
    </recommendedName>
</protein>
<evidence type="ECO:0000313" key="2">
    <source>
        <dbReference type="EMBL" id="GAG94906.1"/>
    </source>
</evidence>
<dbReference type="AlphaFoldDB" id="X1DER0"/>
<dbReference type="InterPro" id="IPR014729">
    <property type="entry name" value="Rossmann-like_a/b/a_fold"/>
</dbReference>
<dbReference type="Pfam" id="PF01507">
    <property type="entry name" value="PAPS_reduct"/>
    <property type="match status" value="1"/>
</dbReference>
<evidence type="ECO:0000259" key="1">
    <source>
        <dbReference type="Pfam" id="PF01507"/>
    </source>
</evidence>
<accession>X1DER0</accession>
<dbReference type="EMBL" id="BART01021002">
    <property type="protein sequence ID" value="GAG94906.1"/>
    <property type="molecule type" value="Genomic_DNA"/>
</dbReference>
<dbReference type="SUPFAM" id="SSF52402">
    <property type="entry name" value="Adenine nucleotide alpha hydrolases-like"/>
    <property type="match status" value="1"/>
</dbReference>